<dbReference type="SUPFAM" id="SSF51126">
    <property type="entry name" value="Pectin lyase-like"/>
    <property type="match status" value="1"/>
</dbReference>
<proteinExistence type="inferred from homology"/>
<dbReference type="Proteomes" id="UP000219281">
    <property type="component" value="Unassembled WGS sequence"/>
</dbReference>
<dbReference type="PANTHER" id="PTHR31339">
    <property type="entry name" value="PECTIN LYASE-RELATED"/>
    <property type="match status" value="1"/>
</dbReference>
<feature type="signal peptide" evidence="5">
    <location>
        <begin position="1"/>
        <end position="22"/>
    </location>
</feature>
<dbReference type="EMBL" id="OCMT01000001">
    <property type="protein sequence ID" value="SOD12158.1"/>
    <property type="molecule type" value="Genomic_DNA"/>
</dbReference>
<keyword evidence="3 4" id="KW-0326">Glycosidase</keyword>
<protein>
    <submittedName>
        <fullName evidence="7">Polygalacturonase</fullName>
    </submittedName>
</protein>
<dbReference type="InterPro" id="IPR000743">
    <property type="entry name" value="Glyco_hydro_28"/>
</dbReference>
<dbReference type="GO" id="GO:0005975">
    <property type="term" value="P:carbohydrate metabolic process"/>
    <property type="evidence" value="ECO:0007669"/>
    <property type="project" value="InterPro"/>
</dbReference>
<evidence type="ECO:0000256" key="2">
    <source>
        <dbReference type="ARBA" id="ARBA00022801"/>
    </source>
</evidence>
<dbReference type="AlphaFoldDB" id="A0A285ZRA9"/>
<dbReference type="InterPro" id="IPR006626">
    <property type="entry name" value="PbH1"/>
</dbReference>
<sequence length="549" mass="60461">MRTAINLLFAGIIALSASNLYAQKNQQKYSWDNLPTAALPTFKTDTVNITQYGAKPNGQTLNTKYINDAILACSRKGGGVVFVPAGLWLTGPIVLQNNVNLHVSRSAILFFTDDFNQFPLVKGNYEGKPQMRNQSPVSGTNLSNIAITGQGVIDGNGDVWRMVKKDALTEPEWKAKLASGGLLSDDGRTWYPSEKTKKAHAMKEPGLITSDKTNIFYNEVKDFLRPTLVNLTHCKKVLIEGVTFQNSPAWGLHLLMSEDLTLKNVTVKNPDYAQNGDGLDLESCKNVLIDGCTFDVGDDGICIKSGKDEEGRKRGMPTENVVIKNSFVYKGHGGFVIGSEMSGGARNIFISDCSFMGTDKGLRFKTARGRGGVVENIYIRNIFMKDIVDEAIYFDMYYYTKPPAKGEKVVAPKVSVETPRFQNFYISNVVCNGAKKGIFVRGLPEMSIKNISITDVHLKSQKAIEIIEAENIDLKNITAISTETKPVVYVENSRNIKLDGLLYSTNSDLLLLVNGERTSEVKLSNTDIKVAKQRVKSENGAKTSAVTFK</sequence>
<dbReference type="Pfam" id="PF12708">
    <property type="entry name" value="Pect-lyase_RHGA_epim"/>
    <property type="match status" value="1"/>
</dbReference>
<dbReference type="GO" id="GO:0004650">
    <property type="term" value="F:polygalacturonase activity"/>
    <property type="evidence" value="ECO:0007669"/>
    <property type="project" value="InterPro"/>
</dbReference>
<evidence type="ECO:0000313" key="7">
    <source>
        <dbReference type="EMBL" id="SOD12158.1"/>
    </source>
</evidence>
<reference evidence="8" key="1">
    <citation type="submission" date="2017-09" db="EMBL/GenBank/DDBJ databases">
        <authorList>
            <person name="Varghese N."/>
            <person name="Submissions S."/>
        </authorList>
    </citation>
    <scope>NUCLEOTIDE SEQUENCE [LARGE SCALE GENOMIC DNA]</scope>
    <source>
        <strain evidence="8">CGMCC 1.12803</strain>
    </source>
</reference>
<dbReference type="OrthoDB" id="9795222at2"/>
<keyword evidence="2 4" id="KW-0378">Hydrolase</keyword>
<dbReference type="SMART" id="SM00710">
    <property type="entry name" value="PbH1"/>
    <property type="match status" value="5"/>
</dbReference>
<organism evidence="7 8">
    <name type="scientific">Pedobacter xixiisoli</name>
    <dbReference type="NCBI Taxonomy" id="1476464"/>
    <lineage>
        <taxon>Bacteria</taxon>
        <taxon>Pseudomonadati</taxon>
        <taxon>Bacteroidota</taxon>
        <taxon>Sphingobacteriia</taxon>
        <taxon>Sphingobacteriales</taxon>
        <taxon>Sphingobacteriaceae</taxon>
        <taxon>Pedobacter</taxon>
    </lineage>
</organism>
<accession>A0A285ZRA9</accession>
<feature type="chain" id="PRO_5013080710" evidence="5">
    <location>
        <begin position="23"/>
        <end position="549"/>
    </location>
</feature>
<evidence type="ECO:0000256" key="1">
    <source>
        <dbReference type="ARBA" id="ARBA00008834"/>
    </source>
</evidence>
<evidence type="ECO:0000313" key="8">
    <source>
        <dbReference type="Proteomes" id="UP000219281"/>
    </source>
</evidence>
<dbReference type="InterPro" id="IPR011050">
    <property type="entry name" value="Pectin_lyase_fold/virulence"/>
</dbReference>
<evidence type="ECO:0000256" key="5">
    <source>
        <dbReference type="SAM" id="SignalP"/>
    </source>
</evidence>
<dbReference type="InterPro" id="IPR024535">
    <property type="entry name" value="RHGA/B-epi-like_pectate_lyase"/>
</dbReference>
<keyword evidence="8" id="KW-1185">Reference proteome</keyword>
<comment type="similarity">
    <text evidence="1 4">Belongs to the glycosyl hydrolase 28 family.</text>
</comment>
<keyword evidence="5" id="KW-0732">Signal</keyword>
<evidence type="ECO:0000256" key="3">
    <source>
        <dbReference type="ARBA" id="ARBA00023295"/>
    </source>
</evidence>
<evidence type="ECO:0000259" key="6">
    <source>
        <dbReference type="Pfam" id="PF12708"/>
    </source>
</evidence>
<dbReference type="InterPro" id="IPR051801">
    <property type="entry name" value="GH28_Enzymes"/>
</dbReference>
<dbReference type="PROSITE" id="PS00502">
    <property type="entry name" value="POLYGALACTURONASE"/>
    <property type="match status" value="1"/>
</dbReference>
<evidence type="ECO:0000256" key="4">
    <source>
        <dbReference type="RuleBase" id="RU361169"/>
    </source>
</evidence>
<gene>
    <name evidence="7" type="ORF">SAMN06297358_0523</name>
</gene>
<dbReference type="InterPro" id="IPR012334">
    <property type="entry name" value="Pectin_lyas_fold"/>
</dbReference>
<feature type="domain" description="Rhamnogalacturonase A/B/Epimerase-like pectate lyase" evidence="6">
    <location>
        <begin position="47"/>
        <end position="156"/>
    </location>
</feature>
<dbReference type="Gene3D" id="2.160.20.10">
    <property type="entry name" value="Single-stranded right-handed beta-helix, Pectin lyase-like"/>
    <property type="match status" value="1"/>
</dbReference>
<dbReference type="PANTHER" id="PTHR31339:SF9">
    <property type="entry name" value="PLASMIN AND FIBRONECTIN-BINDING PROTEIN A"/>
    <property type="match status" value="1"/>
</dbReference>
<dbReference type="RefSeq" id="WP_097128347.1">
    <property type="nucleotide sequence ID" value="NZ_OCMT01000001.1"/>
</dbReference>
<dbReference type="Pfam" id="PF00295">
    <property type="entry name" value="Glyco_hydro_28"/>
    <property type="match status" value="1"/>
</dbReference>
<name>A0A285ZRA9_9SPHI</name>